<feature type="domain" description="Phospholipase D-like" evidence="8">
    <location>
        <begin position="96"/>
        <end position="221"/>
    </location>
</feature>
<keyword evidence="6" id="KW-0443">Lipid metabolism</keyword>
<name>A0A930VGM4_9ACTN</name>
<protein>
    <recommendedName>
        <fullName evidence="3">phospholipase D</fullName>
        <ecNumber evidence="3">3.1.4.4</ecNumber>
    </recommendedName>
</protein>
<feature type="chain" id="PRO_5036759446" description="phospholipase D" evidence="7">
    <location>
        <begin position="26"/>
        <end position="462"/>
    </location>
</feature>
<dbReference type="SUPFAM" id="SSF56024">
    <property type="entry name" value="Phospholipase D/nuclease"/>
    <property type="match status" value="2"/>
</dbReference>
<comment type="caution">
    <text evidence="9">The sequence shown here is derived from an EMBL/GenBank/DDBJ whole genome shotgun (WGS) entry which is preliminary data.</text>
</comment>
<dbReference type="PANTHER" id="PTHR43856">
    <property type="entry name" value="CARDIOLIPIN HYDROLASE"/>
    <property type="match status" value="1"/>
</dbReference>
<evidence type="ECO:0000256" key="7">
    <source>
        <dbReference type="SAM" id="SignalP"/>
    </source>
</evidence>
<dbReference type="GO" id="GO:0016891">
    <property type="term" value="F:RNA endonuclease activity producing 5'-phosphomonoesters, hydrolytic mechanism"/>
    <property type="evidence" value="ECO:0007669"/>
    <property type="project" value="TreeGrafter"/>
</dbReference>
<dbReference type="Gene3D" id="3.30.870.10">
    <property type="entry name" value="Endonuclease Chain A"/>
    <property type="match status" value="2"/>
</dbReference>
<keyword evidence="4" id="KW-0378">Hydrolase</keyword>
<dbReference type="InterPro" id="IPR025202">
    <property type="entry name" value="PLD-like_dom"/>
</dbReference>
<accession>A0A930VGM4</accession>
<evidence type="ECO:0000256" key="1">
    <source>
        <dbReference type="ARBA" id="ARBA00000798"/>
    </source>
</evidence>
<dbReference type="InterPro" id="IPR051406">
    <property type="entry name" value="PLD_domain"/>
</dbReference>
<evidence type="ECO:0000259" key="8">
    <source>
        <dbReference type="Pfam" id="PF13091"/>
    </source>
</evidence>
<dbReference type="GO" id="GO:0016042">
    <property type="term" value="P:lipid catabolic process"/>
    <property type="evidence" value="ECO:0007669"/>
    <property type="project" value="UniProtKB-KW"/>
</dbReference>
<comment type="catalytic activity">
    <reaction evidence="1">
        <text>a 1,2-diacyl-sn-glycero-3-phosphocholine + H2O = a 1,2-diacyl-sn-glycero-3-phosphate + choline + H(+)</text>
        <dbReference type="Rhea" id="RHEA:14445"/>
        <dbReference type="ChEBI" id="CHEBI:15354"/>
        <dbReference type="ChEBI" id="CHEBI:15377"/>
        <dbReference type="ChEBI" id="CHEBI:15378"/>
        <dbReference type="ChEBI" id="CHEBI:57643"/>
        <dbReference type="ChEBI" id="CHEBI:58608"/>
        <dbReference type="EC" id="3.1.4.4"/>
    </reaction>
</comment>
<evidence type="ECO:0000256" key="5">
    <source>
        <dbReference type="ARBA" id="ARBA00022963"/>
    </source>
</evidence>
<dbReference type="Proteomes" id="UP000640489">
    <property type="component" value="Unassembled WGS sequence"/>
</dbReference>
<sequence length="462" mass="51296">MRLAPWVAPLVLVAVTLAVDVSASADDTLVSQAHRPGVSAREASVSAPAAAKISAVPGPRQKAAPKTRRYAPRPGVVFNTALGAPDRRNAVYGKIIAAISHAPARSRIRIMSWNIVSRVAVDALLDAQRRGVKVRVLMANTNLVDVPNPGFKRLRAGLKRGNQTVPSSRRSYAKTCILSCRGRRGSAHTKVFLFSKTGKAHDVVMSGSANLTVAGVINQWNDMYTWVGNRALYDFAVGVYREMWQDQPVEEQFVHRSSGKDLLGFFPMFGPDGVGPDPVRDLLDKVACHGATNTPHGRTIIRAAPDVLREERGMEIASQLKKLWAEGCDVRIAYTVMGVNVFRFLNRPTVRGVVPKKHLVQDFDGDGEFDNYFHLKALTINGRWNGDRTAYVTLNGSANWTSSAMYSDENYAILKRRAPTLKYQRFIDHWYENFPRSARMDRRTARAVARGRIDPYDHVDMD</sequence>
<evidence type="ECO:0000256" key="4">
    <source>
        <dbReference type="ARBA" id="ARBA00022801"/>
    </source>
</evidence>
<dbReference type="Pfam" id="PF13091">
    <property type="entry name" value="PLDc_2"/>
    <property type="match status" value="1"/>
</dbReference>
<feature type="signal peptide" evidence="7">
    <location>
        <begin position="1"/>
        <end position="25"/>
    </location>
</feature>
<keyword evidence="5" id="KW-0442">Lipid degradation</keyword>
<dbReference type="AlphaFoldDB" id="A0A930VGM4"/>
<evidence type="ECO:0000313" key="10">
    <source>
        <dbReference type="Proteomes" id="UP000640489"/>
    </source>
</evidence>
<organism evidence="9 10">
    <name type="scientific">Nocardioides islandensis</name>
    <dbReference type="NCBI Taxonomy" id="433663"/>
    <lineage>
        <taxon>Bacteria</taxon>
        <taxon>Bacillati</taxon>
        <taxon>Actinomycetota</taxon>
        <taxon>Actinomycetes</taxon>
        <taxon>Propionibacteriales</taxon>
        <taxon>Nocardioidaceae</taxon>
        <taxon>Nocardioides</taxon>
    </lineage>
</organism>
<dbReference type="PANTHER" id="PTHR43856:SF1">
    <property type="entry name" value="MITOCHONDRIAL CARDIOLIPIN HYDROLASE"/>
    <property type="match status" value="1"/>
</dbReference>
<evidence type="ECO:0000313" key="9">
    <source>
        <dbReference type="EMBL" id="MBF4763570.1"/>
    </source>
</evidence>
<dbReference type="EMBL" id="JADKPN010000005">
    <property type="protein sequence ID" value="MBF4763570.1"/>
    <property type="molecule type" value="Genomic_DNA"/>
</dbReference>
<comment type="similarity">
    <text evidence="2">Belongs to the phospholipase D family.</text>
</comment>
<evidence type="ECO:0000256" key="6">
    <source>
        <dbReference type="ARBA" id="ARBA00023098"/>
    </source>
</evidence>
<keyword evidence="7" id="KW-0732">Signal</keyword>
<evidence type="ECO:0000256" key="2">
    <source>
        <dbReference type="ARBA" id="ARBA00008664"/>
    </source>
</evidence>
<keyword evidence="10" id="KW-1185">Reference proteome</keyword>
<dbReference type="RefSeq" id="WP_194706756.1">
    <property type="nucleotide sequence ID" value="NZ_JADKPN010000005.1"/>
</dbReference>
<reference evidence="9" key="1">
    <citation type="submission" date="2020-11" db="EMBL/GenBank/DDBJ databases">
        <title>Nocardioides sp. nov., isolated from Soil of Cynanchum wilfordii Hemsley rhizosphere.</title>
        <authorList>
            <person name="Lee J.-S."/>
            <person name="Suh M.K."/>
            <person name="Kim J.-S."/>
        </authorList>
    </citation>
    <scope>NUCLEOTIDE SEQUENCE</scope>
    <source>
        <strain evidence="9">KCTC 19275</strain>
    </source>
</reference>
<gene>
    <name evidence="9" type="ORF">ISU07_10560</name>
</gene>
<proteinExistence type="inferred from homology"/>
<evidence type="ECO:0000256" key="3">
    <source>
        <dbReference type="ARBA" id="ARBA00012027"/>
    </source>
</evidence>
<dbReference type="GO" id="GO:0004630">
    <property type="term" value="F:phospholipase D activity"/>
    <property type="evidence" value="ECO:0007669"/>
    <property type="project" value="UniProtKB-EC"/>
</dbReference>
<dbReference type="EC" id="3.1.4.4" evidence="3"/>